<dbReference type="GO" id="GO:0005886">
    <property type="term" value="C:plasma membrane"/>
    <property type="evidence" value="ECO:0007669"/>
    <property type="project" value="InterPro"/>
</dbReference>
<protein>
    <recommendedName>
        <fullName evidence="4">Prolipoprotein diacylglyceryl transferase</fullName>
    </recommendedName>
</protein>
<feature type="transmembrane region" description="Helical" evidence="1">
    <location>
        <begin position="47"/>
        <end position="73"/>
    </location>
</feature>
<keyword evidence="1" id="KW-1133">Transmembrane helix</keyword>
<gene>
    <name evidence="2" type="ORF">EQU50_03545</name>
</gene>
<dbReference type="OrthoDB" id="871140at2"/>
<keyword evidence="1" id="KW-0472">Membrane</keyword>
<accession>A0A4Q7DJY2</accession>
<feature type="transmembrane region" description="Helical" evidence="1">
    <location>
        <begin position="21"/>
        <end position="41"/>
    </location>
</feature>
<dbReference type="Proteomes" id="UP000293550">
    <property type="component" value="Unassembled WGS sequence"/>
</dbReference>
<evidence type="ECO:0000256" key="1">
    <source>
        <dbReference type="SAM" id="Phobius"/>
    </source>
</evidence>
<evidence type="ECO:0008006" key="4">
    <source>
        <dbReference type="Google" id="ProtNLM"/>
    </source>
</evidence>
<proteinExistence type="predicted"/>
<dbReference type="GO" id="GO:0008961">
    <property type="term" value="F:phosphatidylglycerol-prolipoprotein diacylglyceryl transferase activity"/>
    <property type="evidence" value="ECO:0007669"/>
    <property type="project" value="InterPro"/>
</dbReference>
<evidence type="ECO:0000313" key="3">
    <source>
        <dbReference type="Proteomes" id="UP000293550"/>
    </source>
</evidence>
<keyword evidence="1" id="KW-0812">Transmembrane</keyword>
<sequence>MLSWILLNQAWKIPILRDRPGRITGLFFVGYGLIRFLVEYIREPEITYALTGCTTTQGQLLSLPLVVIGAYWLRRRPKNTYVTE</sequence>
<organism evidence="2 3">
    <name type="scientific">Candidatus Finniella inopinata</name>
    <dbReference type="NCBI Taxonomy" id="1696036"/>
    <lineage>
        <taxon>Bacteria</taxon>
        <taxon>Pseudomonadati</taxon>
        <taxon>Pseudomonadota</taxon>
        <taxon>Alphaproteobacteria</taxon>
        <taxon>Holosporales</taxon>
        <taxon>Candidatus Paracaedibacteraceae</taxon>
        <taxon>Candidatus Finniella</taxon>
    </lineage>
</organism>
<reference evidence="2 3" key="1">
    <citation type="submission" date="2018-10" db="EMBL/GenBank/DDBJ databases">
        <title>An updated phylogeny of the Alphaproteobacteria reveals that the parasitic Rickettsiales and Holosporales have independent origins.</title>
        <authorList>
            <person name="Munoz-Gomez S.A."/>
            <person name="Hess S."/>
            <person name="Burger G."/>
            <person name="Lang B.F."/>
            <person name="Susko E."/>
            <person name="Slamovits C.H."/>
            <person name="Roger A.J."/>
        </authorList>
    </citation>
    <scope>NUCLEOTIDE SEQUENCE [LARGE SCALE GENOMIC DNA]</scope>
    <source>
        <strain evidence="2">HOLO01</strain>
    </source>
</reference>
<dbReference type="AlphaFoldDB" id="A0A4Q7DJY2"/>
<evidence type="ECO:0000313" key="2">
    <source>
        <dbReference type="EMBL" id="RZI46670.1"/>
    </source>
</evidence>
<keyword evidence="3" id="KW-1185">Reference proteome</keyword>
<comment type="caution">
    <text evidence="2">The sequence shown here is derived from an EMBL/GenBank/DDBJ whole genome shotgun (WGS) entry which is preliminary data.</text>
</comment>
<name>A0A4Q7DJY2_9PROT</name>
<dbReference type="GO" id="GO:0042158">
    <property type="term" value="P:lipoprotein biosynthetic process"/>
    <property type="evidence" value="ECO:0007669"/>
    <property type="project" value="InterPro"/>
</dbReference>
<dbReference type="EMBL" id="SCFB01000004">
    <property type="protein sequence ID" value="RZI46670.1"/>
    <property type="molecule type" value="Genomic_DNA"/>
</dbReference>
<dbReference type="InterPro" id="IPR001640">
    <property type="entry name" value="Lgt"/>
</dbReference>
<dbReference type="Pfam" id="PF01790">
    <property type="entry name" value="LGT"/>
    <property type="match status" value="1"/>
</dbReference>